<sequence>MRGTDPYPRRRPSVNDHHLLLNAGLVLCRSPPFQTLRVVRHSFPSSLVLRSSSHGQPAMRSFAVTLDPFDAPNALVTSPFFSSTVLASIRLAIACYTFAVLVFSISWGVVVTHDAAGFYSYFTHLTYTGICGYMFAAGLQTLMFVRRREKGYPLQRWHKALRWLHLALLSTITTFPLLVSLVFWAVIADSSTFDTRFDTWSAISVHALNSVFALFEMLGTNTPRVAWIFLPLGMLILIAYTGVIYITHATQGFYAYSFMNPDGHPGKLALHIFGVGAAEVVMFCVAWGLVTLRVKLVARRAGAQVGVNVGAKASLETLETGSVQGKEGKEGPQMRTEKEREEMGVSA</sequence>
<keyword evidence="4" id="KW-1185">Reference proteome</keyword>
<evidence type="ECO:0000256" key="2">
    <source>
        <dbReference type="SAM" id="Phobius"/>
    </source>
</evidence>
<feature type="transmembrane region" description="Helical" evidence="2">
    <location>
        <begin position="166"/>
        <end position="187"/>
    </location>
</feature>
<organism evidence="3 4">
    <name type="scientific">Mycena chlorophos</name>
    <name type="common">Agaric fungus</name>
    <name type="synonym">Agaricus chlorophos</name>
    <dbReference type="NCBI Taxonomy" id="658473"/>
    <lineage>
        <taxon>Eukaryota</taxon>
        <taxon>Fungi</taxon>
        <taxon>Dikarya</taxon>
        <taxon>Basidiomycota</taxon>
        <taxon>Agaricomycotina</taxon>
        <taxon>Agaricomycetes</taxon>
        <taxon>Agaricomycetidae</taxon>
        <taxon>Agaricales</taxon>
        <taxon>Marasmiineae</taxon>
        <taxon>Mycenaceae</taxon>
        <taxon>Mycena</taxon>
    </lineage>
</organism>
<feature type="transmembrane region" description="Helical" evidence="2">
    <location>
        <begin position="199"/>
        <end position="218"/>
    </location>
</feature>
<feature type="transmembrane region" description="Helical" evidence="2">
    <location>
        <begin position="122"/>
        <end position="145"/>
    </location>
</feature>
<feature type="transmembrane region" description="Helical" evidence="2">
    <location>
        <begin position="225"/>
        <end position="248"/>
    </location>
</feature>
<proteinExistence type="predicted"/>
<feature type="compositionally biased region" description="Basic and acidic residues" evidence="1">
    <location>
        <begin position="326"/>
        <end position="347"/>
    </location>
</feature>
<name>A0ABQ0LAM9_MYCCL</name>
<dbReference type="Proteomes" id="UP000815677">
    <property type="component" value="Unassembled WGS sequence"/>
</dbReference>
<accession>A0ABQ0LAM9</accession>
<evidence type="ECO:0000313" key="4">
    <source>
        <dbReference type="Proteomes" id="UP000815677"/>
    </source>
</evidence>
<keyword evidence="2" id="KW-1133">Transmembrane helix</keyword>
<gene>
    <name evidence="3" type="ORF">MCHLO_05017</name>
</gene>
<protein>
    <submittedName>
        <fullName evidence="3">Uncharacterized protein</fullName>
    </submittedName>
</protein>
<evidence type="ECO:0000313" key="3">
    <source>
        <dbReference type="EMBL" id="GAT47559.1"/>
    </source>
</evidence>
<feature type="region of interest" description="Disordered" evidence="1">
    <location>
        <begin position="320"/>
        <end position="347"/>
    </location>
</feature>
<dbReference type="EMBL" id="DF843698">
    <property type="protein sequence ID" value="GAT47559.1"/>
    <property type="molecule type" value="Genomic_DNA"/>
</dbReference>
<dbReference type="PANTHER" id="PTHR12242">
    <property type="entry name" value="OS02G0130600 PROTEIN-RELATED"/>
    <property type="match status" value="1"/>
</dbReference>
<evidence type="ECO:0000256" key="1">
    <source>
        <dbReference type="SAM" id="MobiDB-lite"/>
    </source>
</evidence>
<feature type="transmembrane region" description="Helical" evidence="2">
    <location>
        <begin position="268"/>
        <end position="290"/>
    </location>
</feature>
<dbReference type="PANTHER" id="PTHR12242:SF1">
    <property type="entry name" value="MYND-TYPE DOMAIN-CONTAINING PROTEIN"/>
    <property type="match status" value="1"/>
</dbReference>
<keyword evidence="2" id="KW-0472">Membrane</keyword>
<feature type="transmembrane region" description="Helical" evidence="2">
    <location>
        <begin position="91"/>
        <end position="110"/>
    </location>
</feature>
<keyword evidence="2" id="KW-0812">Transmembrane</keyword>
<reference evidence="3" key="1">
    <citation type="submission" date="2014-09" db="EMBL/GenBank/DDBJ databases">
        <title>Genome sequence of the luminous mushroom Mycena chlorophos for searching fungal bioluminescence genes.</title>
        <authorList>
            <person name="Tanaka Y."/>
            <person name="Kasuga D."/>
            <person name="Oba Y."/>
            <person name="Hase S."/>
            <person name="Sato K."/>
            <person name="Oba Y."/>
            <person name="Sakakibara Y."/>
        </authorList>
    </citation>
    <scope>NUCLEOTIDE SEQUENCE</scope>
</reference>